<dbReference type="EMBL" id="JABFDY010000014">
    <property type="protein sequence ID" value="KAF7697824.1"/>
    <property type="molecule type" value="Genomic_DNA"/>
</dbReference>
<evidence type="ECO:0008006" key="4">
    <source>
        <dbReference type="Google" id="ProtNLM"/>
    </source>
</evidence>
<dbReference type="GO" id="GO:0007141">
    <property type="term" value="P:male meiosis I"/>
    <property type="evidence" value="ECO:0007669"/>
    <property type="project" value="TreeGrafter"/>
</dbReference>
<protein>
    <recommendedName>
        <fullName evidence="4">Meiosis-specific coiled-coil domain-containing protein MEIOC</fullName>
    </recommendedName>
</protein>
<proteinExistence type="predicted"/>
<gene>
    <name evidence="2" type="ORF">HF521_004334</name>
</gene>
<dbReference type="GO" id="GO:0048255">
    <property type="term" value="P:mRNA stabilization"/>
    <property type="evidence" value="ECO:0007669"/>
    <property type="project" value="TreeGrafter"/>
</dbReference>
<dbReference type="AlphaFoldDB" id="A0A8T0AZ31"/>
<feature type="region of interest" description="Disordered" evidence="1">
    <location>
        <begin position="848"/>
        <end position="868"/>
    </location>
</feature>
<comment type="caution">
    <text evidence="2">The sequence shown here is derived from an EMBL/GenBank/DDBJ whole genome shotgun (WGS) entry which is preliminary data.</text>
</comment>
<dbReference type="PANTHER" id="PTHR33861:SF4">
    <property type="entry name" value="MEIOSIS-SPECIFIC COILED-COIL DOMAIN-CONTAINING PROTEIN MEIOC"/>
    <property type="match status" value="1"/>
</dbReference>
<dbReference type="GO" id="GO:0007144">
    <property type="term" value="P:female meiosis I"/>
    <property type="evidence" value="ECO:0007669"/>
    <property type="project" value="TreeGrafter"/>
</dbReference>
<evidence type="ECO:0000256" key="1">
    <source>
        <dbReference type="SAM" id="MobiDB-lite"/>
    </source>
</evidence>
<reference evidence="2" key="1">
    <citation type="submission" date="2020-08" db="EMBL/GenBank/DDBJ databases">
        <title>Chromosome-level assembly of Southern catfish (Silurus meridionalis) provides insights into visual adaptation to the nocturnal and benthic lifestyles.</title>
        <authorList>
            <person name="Zhang Y."/>
            <person name="Wang D."/>
            <person name="Peng Z."/>
        </authorList>
    </citation>
    <scope>NUCLEOTIDE SEQUENCE</scope>
    <source>
        <strain evidence="2">SWU-2019-XX</strain>
        <tissue evidence="2">Muscle</tissue>
    </source>
</reference>
<dbReference type="GO" id="GO:0005634">
    <property type="term" value="C:nucleus"/>
    <property type="evidence" value="ECO:0007669"/>
    <property type="project" value="TreeGrafter"/>
</dbReference>
<keyword evidence="3" id="KW-1185">Reference proteome</keyword>
<dbReference type="OrthoDB" id="5978002at2759"/>
<organism evidence="2 3">
    <name type="scientific">Silurus meridionalis</name>
    <name type="common">Southern catfish</name>
    <name type="synonym">Silurus soldatovi meridionalis</name>
    <dbReference type="NCBI Taxonomy" id="175797"/>
    <lineage>
        <taxon>Eukaryota</taxon>
        <taxon>Metazoa</taxon>
        <taxon>Chordata</taxon>
        <taxon>Craniata</taxon>
        <taxon>Vertebrata</taxon>
        <taxon>Euteleostomi</taxon>
        <taxon>Actinopterygii</taxon>
        <taxon>Neopterygii</taxon>
        <taxon>Teleostei</taxon>
        <taxon>Ostariophysi</taxon>
        <taxon>Siluriformes</taxon>
        <taxon>Siluridae</taxon>
        <taxon>Silurus</taxon>
    </lineage>
</organism>
<sequence>MEVNNAAKIKIKLDANEVKMPSDLFHSGGSDSYNSTYKIQNDYREESRRLSETFTPDFSLYEPLPYHSWSMQDKHYQLMDCAPGTPKNRNLKDSIDCGSETDLYGLVSNILEEGDPTDSYFSQEISTGLTSGWIPKSPKENSLQYHNSEVKVQSSSGMQHYSKPGSKLQTCPLERDSDQFADMLSHFSGFEAADPSWPFYTCNGDSKSESYNPAFLNFPRPPPGLDISHAIMSQFSKSRPGKSEHCTSVKDSSFHSTSDEISESLDVFNDNYCPPTKMNDSYFSSYHDFSGLPGPKIEKNRPFSMQDGNKLAKNMEALFIGQQGGMYNRESVQSNAMNAQDENIIDVKGLPQQWMSTFEAHIANYKRELAREQTDSEAKNISAKEFADFGQQSTGYFECPKPFSSSFNFATHQSKEANQREARNLQTSLYQYHHGQSNQNNCYTKLPPKVNPDSQNTSKFMSQSVAEFGPVLSQQQMQRTVPRIHSAYGQCDGRMGRMGLSLGLESLGKTGGALERGAFDLQSEMGRLQTPSAATFIGEPHAAPRFGVKPRSPADISKEADKRKTLLQNPHRILGNMYAGQARHNGAKPAPSQMFPCLYQMGVSGQNQRHMFTSRSPLTYSGSVSVVDLSKLRPDAEFPVLNPYHREKIGPVLAVGDKPFPGFLRSYNQKNSYVGPMSQLQYYLEECFEQWSVLEKERKKTEALLMKSFPGTCITVTSTNSAPKLPQNPTRVDKLIVDQFREQAKVMSLLGKMERLRSFPLHANIGSAQDRHLNAIYATQARRKDELLNSSRQRRGMANLRENRDILLLASALKDLSRSTRSSCTALWCALQMTLPIRSSSAENMEEGAISSCSAHDSSDQIIPEKAV</sequence>
<dbReference type="Pfam" id="PF15189">
    <property type="entry name" value="MEIOC"/>
    <property type="match status" value="1"/>
</dbReference>
<accession>A0A8T0AZ31</accession>
<dbReference type="InterPro" id="IPR027963">
    <property type="entry name" value="MEIOC"/>
</dbReference>
<dbReference type="GO" id="GO:0005737">
    <property type="term" value="C:cytoplasm"/>
    <property type="evidence" value="ECO:0007669"/>
    <property type="project" value="TreeGrafter"/>
</dbReference>
<evidence type="ECO:0000313" key="2">
    <source>
        <dbReference type="EMBL" id="KAF7697824.1"/>
    </source>
</evidence>
<evidence type="ECO:0000313" key="3">
    <source>
        <dbReference type="Proteomes" id="UP000606274"/>
    </source>
</evidence>
<name>A0A8T0AZ31_SILME</name>
<dbReference type="PANTHER" id="PTHR33861">
    <property type="entry name" value="PROTEIN CBG18333"/>
    <property type="match status" value="1"/>
</dbReference>
<dbReference type="Proteomes" id="UP000606274">
    <property type="component" value="Unassembled WGS sequence"/>
</dbReference>